<dbReference type="RefSeq" id="WP_284252889.1">
    <property type="nucleotide sequence ID" value="NZ_BAAAQO010000003.1"/>
</dbReference>
<dbReference type="Proteomes" id="UP001157034">
    <property type="component" value="Unassembled WGS sequence"/>
</dbReference>
<dbReference type="NCBIfam" id="NF006731">
    <property type="entry name" value="PRK09262.1"/>
    <property type="match status" value="1"/>
</dbReference>
<comment type="caution">
    <text evidence="12">The sequence shown here is derived from an EMBL/GenBank/DDBJ whole genome shotgun (WGS) entry which is preliminary data.</text>
</comment>
<evidence type="ECO:0000256" key="1">
    <source>
        <dbReference type="ARBA" id="ARBA00001342"/>
    </source>
</evidence>
<gene>
    <name evidence="12" type="ORF">GCM10025881_07190</name>
</gene>
<dbReference type="EMBL" id="BSVB01000001">
    <property type="protein sequence ID" value="GMA93895.1"/>
    <property type="molecule type" value="Genomic_DNA"/>
</dbReference>
<comment type="catalytic activity">
    <reaction evidence="11">
        <text>oxaloacetate + H(+) = pyruvate + CO2</text>
        <dbReference type="Rhea" id="RHEA:15641"/>
        <dbReference type="ChEBI" id="CHEBI:15361"/>
        <dbReference type="ChEBI" id="CHEBI:15378"/>
        <dbReference type="ChEBI" id="CHEBI:16452"/>
        <dbReference type="ChEBI" id="CHEBI:16526"/>
        <dbReference type="EC" id="4.1.1.112"/>
    </reaction>
</comment>
<dbReference type="SUPFAM" id="SSF89562">
    <property type="entry name" value="RraA-like"/>
    <property type="match status" value="1"/>
</dbReference>
<dbReference type="InterPro" id="IPR036704">
    <property type="entry name" value="RraA/RraA-like_sf"/>
</dbReference>
<dbReference type="EC" id="4.1.1.112" evidence="6"/>
<evidence type="ECO:0000313" key="13">
    <source>
        <dbReference type="Proteomes" id="UP001157034"/>
    </source>
</evidence>
<evidence type="ECO:0000256" key="7">
    <source>
        <dbReference type="ARBA" id="ARBA00016549"/>
    </source>
</evidence>
<dbReference type="CDD" id="cd16841">
    <property type="entry name" value="RraA_family"/>
    <property type="match status" value="1"/>
</dbReference>
<protein>
    <recommendedName>
        <fullName evidence="7">Putative 4-hydroxy-4-methyl-2-oxoglutarate aldolase</fullName>
        <ecNumber evidence="6">4.1.1.112</ecNumber>
        <ecNumber evidence="5">4.1.3.17</ecNumber>
    </recommendedName>
    <alternativeName>
        <fullName evidence="10">Oxaloacetate decarboxylase</fullName>
    </alternativeName>
    <alternativeName>
        <fullName evidence="9">RraA-like protein</fullName>
    </alternativeName>
</protein>
<evidence type="ECO:0000313" key="12">
    <source>
        <dbReference type="EMBL" id="GMA93895.1"/>
    </source>
</evidence>
<comment type="catalytic activity">
    <reaction evidence="1">
        <text>4-hydroxy-4-methyl-2-oxoglutarate = 2 pyruvate</text>
        <dbReference type="Rhea" id="RHEA:22748"/>
        <dbReference type="ChEBI" id="CHEBI:15361"/>
        <dbReference type="ChEBI" id="CHEBI:58276"/>
        <dbReference type="EC" id="4.1.3.17"/>
    </reaction>
</comment>
<dbReference type="PANTHER" id="PTHR33254">
    <property type="entry name" value="4-HYDROXY-4-METHYL-2-OXOGLUTARATE ALDOLASE 3-RELATED"/>
    <property type="match status" value="1"/>
</dbReference>
<evidence type="ECO:0000256" key="8">
    <source>
        <dbReference type="ARBA" id="ARBA00025046"/>
    </source>
</evidence>
<proteinExistence type="inferred from homology"/>
<evidence type="ECO:0000256" key="9">
    <source>
        <dbReference type="ARBA" id="ARBA00030169"/>
    </source>
</evidence>
<comment type="subunit">
    <text evidence="4">Homotrimer.</text>
</comment>
<sequence length="208" mass="21974">MTALTDELAQYGVSTVYEAAGRTGLVDVELVQVIPGTRAAGPARIARCGQGDNRAVHEAMASLQPGDVLVISMPEPQPVGVIGELLATQAKVHGAAAVLVDAAARDIDELRELGLPVWSRWVRSTGATKTARGAIDVQIEVGGAVVRPGDLVILDRDGAVVVPIERADEVAEASRARMERESALRRRLQAGELSYDIYGMREDDAAVG</sequence>
<dbReference type="Gene3D" id="3.50.30.40">
    <property type="entry name" value="Ribonuclease E inhibitor RraA/RraA-like"/>
    <property type="match status" value="1"/>
</dbReference>
<evidence type="ECO:0000256" key="11">
    <source>
        <dbReference type="ARBA" id="ARBA00047973"/>
    </source>
</evidence>
<evidence type="ECO:0000256" key="10">
    <source>
        <dbReference type="ARBA" id="ARBA00032305"/>
    </source>
</evidence>
<name>A0ABQ6K488_9MICO</name>
<dbReference type="Pfam" id="PF03737">
    <property type="entry name" value="RraA-like"/>
    <property type="match status" value="1"/>
</dbReference>
<comment type="similarity">
    <text evidence="3">Belongs to the class II aldolase/RraA-like family.</text>
</comment>
<comment type="cofactor">
    <cofactor evidence="2">
        <name>a divalent metal cation</name>
        <dbReference type="ChEBI" id="CHEBI:60240"/>
    </cofactor>
</comment>
<evidence type="ECO:0000256" key="5">
    <source>
        <dbReference type="ARBA" id="ARBA00012213"/>
    </source>
</evidence>
<dbReference type="EC" id="4.1.3.17" evidence="5"/>
<dbReference type="InterPro" id="IPR005493">
    <property type="entry name" value="RraA/RraA-like"/>
</dbReference>
<evidence type="ECO:0000256" key="3">
    <source>
        <dbReference type="ARBA" id="ARBA00008621"/>
    </source>
</evidence>
<evidence type="ECO:0000256" key="2">
    <source>
        <dbReference type="ARBA" id="ARBA00001968"/>
    </source>
</evidence>
<keyword evidence="13" id="KW-1185">Reference proteome</keyword>
<dbReference type="PANTHER" id="PTHR33254:SF16">
    <property type="entry name" value="BLR3842 PROTEIN"/>
    <property type="match status" value="1"/>
</dbReference>
<reference evidence="13" key="1">
    <citation type="journal article" date="2019" name="Int. J. Syst. Evol. Microbiol.">
        <title>The Global Catalogue of Microorganisms (GCM) 10K type strain sequencing project: providing services to taxonomists for standard genome sequencing and annotation.</title>
        <authorList>
            <consortium name="The Broad Institute Genomics Platform"/>
            <consortium name="The Broad Institute Genome Sequencing Center for Infectious Disease"/>
            <person name="Wu L."/>
            <person name="Ma J."/>
        </authorList>
    </citation>
    <scope>NUCLEOTIDE SEQUENCE [LARGE SCALE GENOMIC DNA]</scope>
    <source>
        <strain evidence="13">NBRC 108894</strain>
    </source>
</reference>
<evidence type="ECO:0000256" key="6">
    <source>
        <dbReference type="ARBA" id="ARBA00012947"/>
    </source>
</evidence>
<accession>A0ABQ6K488</accession>
<organism evidence="12 13">
    <name type="scientific">Pseudolysinimonas kribbensis</name>
    <dbReference type="NCBI Taxonomy" id="433641"/>
    <lineage>
        <taxon>Bacteria</taxon>
        <taxon>Bacillati</taxon>
        <taxon>Actinomycetota</taxon>
        <taxon>Actinomycetes</taxon>
        <taxon>Micrococcales</taxon>
        <taxon>Microbacteriaceae</taxon>
        <taxon>Pseudolysinimonas</taxon>
    </lineage>
</organism>
<evidence type="ECO:0000256" key="4">
    <source>
        <dbReference type="ARBA" id="ARBA00011233"/>
    </source>
</evidence>
<comment type="function">
    <text evidence="8">Catalyzes the aldol cleavage of 4-hydroxy-4-methyl-2-oxoglutarate (HMG) into 2 molecules of pyruvate. Also contains a secondary oxaloacetate (OAA) decarboxylase activity due to the common pyruvate enolate transition state formed following C-C bond cleavage in the retro-aldol and decarboxylation reactions.</text>
</comment>